<dbReference type="PANTHER" id="PTHR30224">
    <property type="entry name" value="ELECTRON TRANSPORT PROTEIN"/>
    <property type="match status" value="1"/>
</dbReference>
<feature type="transmembrane region" description="Helical" evidence="4">
    <location>
        <begin position="552"/>
        <end position="574"/>
    </location>
</feature>
<dbReference type="InterPro" id="IPR011399">
    <property type="entry name" value="NosR"/>
</dbReference>
<dbReference type="Proteomes" id="UP001204851">
    <property type="component" value="Unassembled WGS sequence"/>
</dbReference>
<organism evidence="6 7">
    <name type="scientific">Ideonella oryzae</name>
    <dbReference type="NCBI Taxonomy" id="2937441"/>
    <lineage>
        <taxon>Bacteria</taxon>
        <taxon>Pseudomonadati</taxon>
        <taxon>Pseudomonadota</taxon>
        <taxon>Betaproteobacteria</taxon>
        <taxon>Burkholderiales</taxon>
        <taxon>Sphaerotilaceae</taxon>
        <taxon>Ideonella</taxon>
    </lineage>
</organism>
<evidence type="ECO:0000256" key="3">
    <source>
        <dbReference type="ARBA" id="ARBA00023136"/>
    </source>
</evidence>
<protein>
    <submittedName>
        <fullName evidence="6">4Fe-4S binding protein</fullName>
    </submittedName>
</protein>
<feature type="transmembrane region" description="Helical" evidence="4">
    <location>
        <begin position="452"/>
        <end position="475"/>
    </location>
</feature>
<dbReference type="InterPro" id="IPR052378">
    <property type="entry name" value="NosR_regulator"/>
</dbReference>
<evidence type="ECO:0000313" key="7">
    <source>
        <dbReference type="Proteomes" id="UP001204851"/>
    </source>
</evidence>
<feature type="transmembrane region" description="Helical" evidence="4">
    <location>
        <begin position="414"/>
        <end position="432"/>
    </location>
</feature>
<keyword evidence="2" id="KW-1003">Cell membrane</keyword>
<dbReference type="InterPro" id="IPR017896">
    <property type="entry name" value="4Fe4S_Fe-S-bd"/>
</dbReference>
<name>A0ABT1BLP8_9BURK</name>
<sequence length="714" mass="77671">MSLLRRLGAIARHWVAAWVSVWLLLASLPGWAGQLDAAALQARLPAPLVLGERDAQLPVWPVFRPETTSRSLAGYVFESVDFAALPGFSGTPVDLLIVLDPQGRLVDVQVVSQHEPVFVDGLGPAPLLHFVEQYKGLSLRQSVRIGGPGPRGVQATSANVTFDGVAKATASVRIVNQSVLSAALQVARAKMGWAGGADPASLARVREDRWQPMDAVALQRAGLLRVLTVGAAEGEKAFAGSGVEQSVPPGAPPLAEVAVAWLSAPLVGRNLLSEAGWDHLKGRLDPGDHALLVVPLSGYSFVGDDFTRGAVPDRLNLHQGELSIELRDLDLDEPLKLPPGWNTRDAKVMRVIGAAGLDPGQPLDFGLRVVRVKGSGFVEKIARDFTLRYSLPEDQLIRPEPPQAPWVAAWKSRWVDLAVLAVALALLGGALLRPSVWVSRPHWLPRARVGFLLFTLGFIGWWAQGQLSIVNLTAFIQALREGRGLGFFLLDPMTVALWAVVAVSLVLWGRGTFCGWLCPFGAFQELVAMLGQRLGLKPRRLRMAWDRRLKRLKYIVLAGIVGVAAVAPVHGAWVDRVVEFEPFKTAITLGFQRAWPAVAWAVALLALSLFLYKGFCRYLCPLGAGLALLGQLRRWDWIARRMECGTPCQTCRHRCHYQAIAPEGTVDYAECFQCLDCVAIHDDPARCAPLIAQARQRVIPIRALPAQRPGRAPA</sequence>
<evidence type="ECO:0000256" key="2">
    <source>
        <dbReference type="ARBA" id="ARBA00022475"/>
    </source>
</evidence>
<gene>
    <name evidence="6" type="ORF">M0L44_10485</name>
</gene>
<dbReference type="RefSeq" id="WP_252769667.1">
    <property type="nucleotide sequence ID" value="NZ_JAMXMC010000005.1"/>
</dbReference>
<feature type="transmembrane region" description="Helical" evidence="4">
    <location>
        <begin position="15"/>
        <end position="33"/>
    </location>
</feature>
<keyword evidence="7" id="KW-1185">Reference proteome</keyword>
<dbReference type="Pfam" id="PF12801">
    <property type="entry name" value="Fer4_5"/>
    <property type="match status" value="2"/>
</dbReference>
<comment type="caution">
    <text evidence="6">The sequence shown here is derived from an EMBL/GenBank/DDBJ whole genome shotgun (WGS) entry which is preliminary data.</text>
</comment>
<evidence type="ECO:0000256" key="1">
    <source>
        <dbReference type="ARBA" id="ARBA00004236"/>
    </source>
</evidence>
<evidence type="ECO:0000259" key="5">
    <source>
        <dbReference type="SMART" id="SM00900"/>
    </source>
</evidence>
<keyword evidence="3 4" id="KW-0472">Membrane</keyword>
<dbReference type="EMBL" id="JAMXMC010000005">
    <property type="protein sequence ID" value="MCO5977139.1"/>
    <property type="molecule type" value="Genomic_DNA"/>
</dbReference>
<evidence type="ECO:0000313" key="6">
    <source>
        <dbReference type="EMBL" id="MCO5977139.1"/>
    </source>
</evidence>
<dbReference type="SUPFAM" id="SSF54862">
    <property type="entry name" value="4Fe-4S ferredoxins"/>
    <property type="match status" value="1"/>
</dbReference>
<dbReference type="InterPro" id="IPR007329">
    <property type="entry name" value="FMN-bd"/>
</dbReference>
<comment type="subcellular location">
    <subcellularLocation>
        <location evidence="1">Cell membrane</location>
    </subcellularLocation>
</comment>
<dbReference type="PANTHER" id="PTHR30224:SF4">
    <property type="entry name" value="ELECTRON TRANSPORT PROTEIN YCCM-RELATED"/>
    <property type="match status" value="1"/>
</dbReference>
<feature type="transmembrane region" description="Helical" evidence="4">
    <location>
        <begin position="487"/>
        <end position="507"/>
    </location>
</feature>
<feature type="transmembrane region" description="Helical" evidence="4">
    <location>
        <begin position="594"/>
        <end position="612"/>
    </location>
</feature>
<dbReference type="SMART" id="SM00900">
    <property type="entry name" value="FMN_bind"/>
    <property type="match status" value="1"/>
</dbReference>
<keyword evidence="4" id="KW-1133">Transmembrane helix</keyword>
<accession>A0ABT1BLP8</accession>
<proteinExistence type="predicted"/>
<dbReference type="PIRSF" id="PIRSF036354">
    <property type="entry name" value="NosR"/>
    <property type="match status" value="1"/>
</dbReference>
<evidence type="ECO:0000256" key="4">
    <source>
        <dbReference type="SAM" id="Phobius"/>
    </source>
</evidence>
<keyword evidence="4" id="KW-0812">Transmembrane</keyword>
<reference evidence="6 7" key="1">
    <citation type="submission" date="2022-06" db="EMBL/GenBank/DDBJ databases">
        <title>Ideonella sp. NS12-5 Genome sequencing and assembly.</title>
        <authorList>
            <person name="Jung Y."/>
        </authorList>
    </citation>
    <scope>NUCLEOTIDE SEQUENCE [LARGE SCALE GENOMIC DNA]</scope>
    <source>
        <strain evidence="6 7">NS12-5</strain>
    </source>
</reference>
<feature type="domain" description="FMN-binding" evidence="5">
    <location>
        <begin position="87"/>
        <end position="186"/>
    </location>
</feature>